<organism evidence="3">
    <name type="scientific">freshwater metagenome</name>
    <dbReference type="NCBI Taxonomy" id="449393"/>
    <lineage>
        <taxon>unclassified sequences</taxon>
        <taxon>metagenomes</taxon>
        <taxon>ecological metagenomes</taxon>
    </lineage>
</organism>
<evidence type="ECO:0000313" key="5">
    <source>
        <dbReference type="EMBL" id="CAB4947916.1"/>
    </source>
</evidence>
<dbReference type="PANTHER" id="PTHR43459">
    <property type="entry name" value="ENOYL-COA HYDRATASE"/>
    <property type="match status" value="1"/>
</dbReference>
<dbReference type="EMBL" id="CAFBMT010000019">
    <property type="protein sequence ID" value="CAB4947916.1"/>
    <property type="molecule type" value="Genomic_DNA"/>
</dbReference>
<dbReference type="Gene3D" id="3.90.226.10">
    <property type="entry name" value="2-enoyl-CoA Hydratase, Chain A, domain 1"/>
    <property type="match status" value="1"/>
</dbReference>
<dbReference type="EMBL" id="CAEZYF010000021">
    <property type="protein sequence ID" value="CAB4737546.1"/>
    <property type="molecule type" value="Genomic_DNA"/>
</dbReference>
<evidence type="ECO:0000313" key="1">
    <source>
        <dbReference type="EMBL" id="CAB4364991.1"/>
    </source>
</evidence>
<evidence type="ECO:0000313" key="3">
    <source>
        <dbReference type="EMBL" id="CAB4816491.1"/>
    </source>
</evidence>
<dbReference type="EMBL" id="CAFAAV010000070">
    <property type="protein sequence ID" value="CAB4816491.1"/>
    <property type="molecule type" value="Genomic_DNA"/>
</dbReference>
<dbReference type="EMBL" id="CAESGF010000022">
    <property type="protein sequence ID" value="CAB4364991.1"/>
    <property type="molecule type" value="Genomic_DNA"/>
</dbReference>
<dbReference type="Pfam" id="PF00378">
    <property type="entry name" value="ECH_1"/>
    <property type="match status" value="1"/>
</dbReference>
<sequence>MAYVPTPDIIIEHDGPVAIVTLNQPDQRNAFSDAMHDGMQEIWTHLAKDRSVRAIVITGAGKAFSAGGNIPGFIRSYEDPIHRAESMRGAQRLLDAMLECPIPMVSAVNGPAVGLGCSVATSCDVVLIAESTFMADTHVPIGLVAGDGGAVQWPVLMGMLQAKYYLMTGDRIPAAKCVELGLATFAVPDDQLMTEAMRIANRLAAQPMQAIQETKRALNLHIQQAVRLVSPFANAAEEASFTTDDIRKTIEGFKK</sequence>
<evidence type="ECO:0000313" key="4">
    <source>
        <dbReference type="EMBL" id="CAB4847285.1"/>
    </source>
</evidence>
<dbReference type="CDD" id="cd06558">
    <property type="entry name" value="crotonase-like"/>
    <property type="match status" value="1"/>
</dbReference>
<protein>
    <submittedName>
        <fullName evidence="3">Unannotated protein</fullName>
    </submittedName>
</protein>
<dbReference type="AlphaFoldDB" id="A0A6J6Z3V0"/>
<dbReference type="EMBL" id="CAFBIY010000015">
    <property type="protein sequence ID" value="CAB4847285.1"/>
    <property type="molecule type" value="Genomic_DNA"/>
</dbReference>
<dbReference type="PANTHER" id="PTHR43459:SF3">
    <property type="entry name" value="ENOYL-COA HYDRATASE ECHA15 (ENOYL HYDRASE) (UNSATURATED ACYL-COA HYDRATASE) (CROTONASE)-RELATED"/>
    <property type="match status" value="1"/>
</dbReference>
<proteinExistence type="predicted"/>
<reference evidence="3" key="1">
    <citation type="submission" date="2020-05" db="EMBL/GenBank/DDBJ databases">
        <authorList>
            <person name="Chiriac C."/>
            <person name="Salcher M."/>
            <person name="Ghai R."/>
            <person name="Kavagutti S V."/>
        </authorList>
    </citation>
    <scope>NUCLEOTIDE SEQUENCE</scope>
</reference>
<evidence type="ECO:0000313" key="2">
    <source>
        <dbReference type="EMBL" id="CAB4737546.1"/>
    </source>
</evidence>
<dbReference type="InterPro" id="IPR029045">
    <property type="entry name" value="ClpP/crotonase-like_dom_sf"/>
</dbReference>
<dbReference type="InterPro" id="IPR001753">
    <property type="entry name" value="Enoyl-CoA_hydra/iso"/>
</dbReference>
<accession>A0A6J6Z3V0</accession>
<name>A0A6J6Z3V0_9ZZZZ</name>
<gene>
    <name evidence="2" type="ORF">UFOPK2656_02653</name>
    <name evidence="3" type="ORF">UFOPK3099_01108</name>
    <name evidence="4" type="ORF">UFOPK3267_00450</name>
    <name evidence="5" type="ORF">UFOPK3651_02647</name>
    <name evidence="1" type="ORF">UFOPK4189_02750</name>
</gene>
<dbReference type="SUPFAM" id="SSF52096">
    <property type="entry name" value="ClpP/crotonase"/>
    <property type="match status" value="1"/>
</dbReference>